<evidence type="ECO:0000313" key="4">
    <source>
        <dbReference type="Proteomes" id="UP000198896"/>
    </source>
</evidence>
<dbReference type="AlphaFoldDB" id="A0A1I1YII2"/>
<dbReference type="PANTHER" id="PTHR30006">
    <property type="entry name" value="THIAMINE-BINDING PERIPLASMIC PROTEIN-RELATED"/>
    <property type="match status" value="1"/>
</dbReference>
<feature type="chain" id="PRO_5011790135" evidence="2">
    <location>
        <begin position="36"/>
        <end position="344"/>
    </location>
</feature>
<dbReference type="EMBL" id="FONL01000002">
    <property type="protein sequence ID" value="SFE19189.1"/>
    <property type="molecule type" value="Genomic_DNA"/>
</dbReference>
<reference evidence="3 4" key="1">
    <citation type="submission" date="2016-10" db="EMBL/GenBank/DDBJ databases">
        <authorList>
            <person name="de Groot N.N."/>
        </authorList>
    </citation>
    <scope>NUCLEOTIDE SEQUENCE [LARGE SCALE GENOMIC DNA]</scope>
    <source>
        <strain evidence="3 4">DSM 9236</strain>
    </source>
</reference>
<dbReference type="GO" id="GO:0030976">
    <property type="term" value="F:thiamine pyrophosphate binding"/>
    <property type="evidence" value="ECO:0007669"/>
    <property type="project" value="TreeGrafter"/>
</dbReference>
<feature type="signal peptide" evidence="2">
    <location>
        <begin position="1"/>
        <end position="35"/>
    </location>
</feature>
<dbReference type="GO" id="GO:0030288">
    <property type="term" value="C:outer membrane-bounded periplasmic space"/>
    <property type="evidence" value="ECO:0007669"/>
    <property type="project" value="TreeGrafter"/>
</dbReference>
<dbReference type="GO" id="GO:0015888">
    <property type="term" value="P:thiamine transport"/>
    <property type="evidence" value="ECO:0007669"/>
    <property type="project" value="TreeGrafter"/>
</dbReference>
<dbReference type="STRING" id="1123323.SAMN05216245_102217"/>
<accession>A0A1I1YII2</accession>
<dbReference type="GO" id="GO:0030975">
    <property type="term" value="F:thiamine binding"/>
    <property type="evidence" value="ECO:0007669"/>
    <property type="project" value="TreeGrafter"/>
</dbReference>
<dbReference type="OrthoDB" id="3034376at2"/>
<sequence>MLNGLQSDEVMSRKLIFTVLACLLFLLAGCSRFNAAGPAQTVKVYTTLDKTFVAALCGRFAESLPQDKKIAFVISDKEDELEQADCIMSGSTLLQQKAAAGSLQKIHAEFADLLPAELKDKEEQWVTLFYDPAVLLVNQAYSRKVGQQQLLHWSDVPGQKDARIVMENLSDNESTMLFLAAMSSRMGQDECIAYLRQIRPLVRQFAKFPITPVRMAATGDADIAITRRSHVFKYLQNDFPAYILIPEEGTPVNLFGIGLLQHSKRQKETIAFIDWCLRSSEARTLLMTTRSGYLPVLPKGENGQAVNRDVLWTNTFYKSRQALEQLAADWLREIRLADAGEDAK</sequence>
<dbReference type="SUPFAM" id="SSF53850">
    <property type="entry name" value="Periplasmic binding protein-like II"/>
    <property type="match status" value="1"/>
</dbReference>
<name>A0A1I1YII2_9FIRM</name>
<keyword evidence="4" id="KW-1185">Reference proteome</keyword>
<dbReference type="Gene3D" id="3.40.190.10">
    <property type="entry name" value="Periplasmic binding protein-like II"/>
    <property type="match status" value="2"/>
</dbReference>
<gene>
    <name evidence="3" type="ORF">SAMN05216245_102217</name>
</gene>
<keyword evidence="1 2" id="KW-0732">Signal</keyword>
<dbReference type="PANTHER" id="PTHR30006:SF2">
    <property type="entry name" value="ABC TRANSPORTER SUBSTRATE-BINDING PROTEIN"/>
    <property type="match status" value="1"/>
</dbReference>
<proteinExistence type="predicted"/>
<organism evidence="3 4">
    <name type="scientific">Succiniclasticum ruminis DSM 9236</name>
    <dbReference type="NCBI Taxonomy" id="1123323"/>
    <lineage>
        <taxon>Bacteria</taxon>
        <taxon>Bacillati</taxon>
        <taxon>Bacillota</taxon>
        <taxon>Negativicutes</taxon>
        <taxon>Acidaminococcales</taxon>
        <taxon>Acidaminococcaceae</taxon>
        <taxon>Succiniclasticum</taxon>
    </lineage>
</organism>
<evidence type="ECO:0000256" key="2">
    <source>
        <dbReference type="SAM" id="SignalP"/>
    </source>
</evidence>
<dbReference type="Pfam" id="PF13343">
    <property type="entry name" value="SBP_bac_6"/>
    <property type="match status" value="1"/>
</dbReference>
<evidence type="ECO:0000313" key="3">
    <source>
        <dbReference type="EMBL" id="SFE19189.1"/>
    </source>
</evidence>
<dbReference type="Proteomes" id="UP000198896">
    <property type="component" value="Unassembled WGS sequence"/>
</dbReference>
<evidence type="ECO:0000256" key="1">
    <source>
        <dbReference type="ARBA" id="ARBA00022729"/>
    </source>
</evidence>
<protein>
    <submittedName>
        <fullName evidence="3">ABC-type Fe3+ transport system, substrate-binding protein</fullName>
    </submittedName>
</protein>